<organism evidence="1">
    <name type="scientific">mine drainage metagenome</name>
    <dbReference type="NCBI Taxonomy" id="410659"/>
    <lineage>
        <taxon>unclassified sequences</taxon>
        <taxon>metagenomes</taxon>
        <taxon>ecological metagenomes</taxon>
    </lineage>
</organism>
<reference evidence="1" key="1">
    <citation type="submission" date="2016-10" db="EMBL/GenBank/DDBJ databases">
        <title>Sequence of Gallionella enrichment culture.</title>
        <authorList>
            <person name="Poehlein A."/>
            <person name="Muehling M."/>
            <person name="Daniel R."/>
        </authorList>
    </citation>
    <scope>NUCLEOTIDE SEQUENCE</scope>
</reference>
<dbReference type="SUPFAM" id="SSF56762">
    <property type="entry name" value="HydB/Nqo4-like"/>
    <property type="match status" value="1"/>
</dbReference>
<dbReference type="AlphaFoldDB" id="A0A1J5PZ02"/>
<accession>A0A1J5PZ02</accession>
<dbReference type="PANTHER" id="PTHR42958:SF4">
    <property type="entry name" value="HYDROGENASE EXPRESSION_FORMATION PROTEIN HUPK"/>
    <property type="match status" value="1"/>
</dbReference>
<comment type="caution">
    <text evidence="1">The sequence shown here is derived from an EMBL/GenBank/DDBJ whole genome shotgun (WGS) entry which is preliminary data.</text>
</comment>
<gene>
    <name evidence="1" type="primary">hydB_2</name>
    <name evidence="1" type="ORF">GALL_453170</name>
</gene>
<dbReference type="EMBL" id="MLJW01003023">
    <property type="protein sequence ID" value="OIQ73047.1"/>
    <property type="molecule type" value="Genomic_DNA"/>
</dbReference>
<protein>
    <submittedName>
        <fullName evidence="1">Periplasmic [NiFe] hydrogenase large subunit</fullName>
        <ecNumber evidence="1">1.12.2.1</ecNumber>
    </submittedName>
</protein>
<dbReference type="PANTHER" id="PTHR42958">
    <property type="entry name" value="HYDROGENASE-2 LARGE CHAIN"/>
    <property type="match status" value="1"/>
</dbReference>
<dbReference type="EC" id="1.12.2.1" evidence="1"/>
<dbReference type="GO" id="GO:0016151">
    <property type="term" value="F:nickel cation binding"/>
    <property type="evidence" value="ECO:0007669"/>
    <property type="project" value="InterPro"/>
</dbReference>
<dbReference type="Gene3D" id="1.10.645.10">
    <property type="entry name" value="Cytochrome-c3 Hydrogenase, chain B"/>
    <property type="match status" value="1"/>
</dbReference>
<sequence>MRDAALPIGQALDTGRISEDTSHAWYTDAVGGAPLHPMAGMTEPDADKPGAYSWNKAPRLAGQVVETGALARQVVDAQALICTLAQQGGTVLTRVLARLVEIARILPMMEQWLLALQVHEPFYQPHSLPQQGQGAGLVEAARGALGHWLQIEAGRISHYQIVAPTSWNFSPRDAAGNPGALESALVGAVLDRAGQNPAQAGQSVAVQHIVRSFDPCMVCTVH</sequence>
<dbReference type="InterPro" id="IPR050867">
    <property type="entry name" value="NiFe/NiFeSe_hydrgnase_LSU"/>
</dbReference>
<dbReference type="InterPro" id="IPR001501">
    <property type="entry name" value="Ni-dep_hyd_lsu"/>
</dbReference>
<name>A0A1J5PZ02_9ZZZZ</name>
<keyword evidence="1" id="KW-0560">Oxidoreductase</keyword>
<proteinExistence type="predicted"/>
<dbReference type="InterPro" id="IPR029014">
    <property type="entry name" value="NiFe-Hase_large"/>
</dbReference>
<dbReference type="Pfam" id="PF00374">
    <property type="entry name" value="NiFeSe_Hases"/>
    <property type="match status" value="1"/>
</dbReference>
<dbReference type="GO" id="GO:0047806">
    <property type="term" value="F:cytochrome-c3 hydrogenase activity"/>
    <property type="evidence" value="ECO:0007669"/>
    <property type="project" value="UniProtKB-EC"/>
</dbReference>
<evidence type="ECO:0000313" key="1">
    <source>
        <dbReference type="EMBL" id="OIQ73047.1"/>
    </source>
</evidence>